<sequence length="91" mass="10676">MVQIRQFARNEHFFKQRNNIYLACEEMDFTWNEKEIKQVEIMWNKGVEVHSIATEMKRDPDEVVILIIDRAKKGCIGNRPGGLIGTEVLQK</sequence>
<gene>
    <name evidence="1" type="ORF">H9647_06610</name>
</gene>
<proteinExistence type="predicted"/>
<name>A0ABR8SW40_9BACL</name>
<dbReference type="Proteomes" id="UP000608071">
    <property type="component" value="Unassembled WGS sequence"/>
</dbReference>
<reference evidence="1 2" key="1">
    <citation type="submission" date="2020-08" db="EMBL/GenBank/DDBJ databases">
        <title>A Genomic Blueprint of the Chicken Gut Microbiome.</title>
        <authorList>
            <person name="Gilroy R."/>
            <person name="Ravi A."/>
            <person name="Getino M."/>
            <person name="Pursley I."/>
            <person name="Horton D.L."/>
            <person name="Alikhan N.-F."/>
            <person name="Baker D."/>
            <person name="Gharbi K."/>
            <person name="Hall N."/>
            <person name="Watson M."/>
            <person name="Adriaenssens E.M."/>
            <person name="Foster-Nyarko E."/>
            <person name="Jarju S."/>
            <person name="Secka A."/>
            <person name="Antonio M."/>
            <person name="Oren A."/>
            <person name="Chaudhuri R."/>
            <person name="La Ragione R.M."/>
            <person name="Hildebrand F."/>
            <person name="Pallen M.J."/>
        </authorList>
    </citation>
    <scope>NUCLEOTIDE SEQUENCE [LARGE SCALE GENOMIC DNA]</scope>
    <source>
        <strain evidence="1 2">Sa2BVA9</strain>
    </source>
</reference>
<keyword evidence="2" id="KW-1185">Reference proteome</keyword>
<dbReference type="RefSeq" id="WP_191798967.1">
    <property type="nucleotide sequence ID" value="NZ_JACSQL010000002.1"/>
</dbReference>
<dbReference type="EMBL" id="JACSQL010000002">
    <property type="protein sequence ID" value="MBD7967726.1"/>
    <property type="molecule type" value="Genomic_DNA"/>
</dbReference>
<protein>
    <submittedName>
        <fullName evidence="1">Helix-turn-helix domain-containing protein</fullName>
    </submittedName>
</protein>
<organism evidence="1 2">
    <name type="scientific">Paenibacillus gallinarum</name>
    <dbReference type="NCBI Taxonomy" id="2762232"/>
    <lineage>
        <taxon>Bacteria</taxon>
        <taxon>Bacillati</taxon>
        <taxon>Bacillota</taxon>
        <taxon>Bacilli</taxon>
        <taxon>Bacillales</taxon>
        <taxon>Paenibacillaceae</taxon>
        <taxon>Paenibacillus</taxon>
    </lineage>
</organism>
<evidence type="ECO:0000313" key="1">
    <source>
        <dbReference type="EMBL" id="MBD7967726.1"/>
    </source>
</evidence>
<comment type="caution">
    <text evidence="1">The sequence shown here is derived from an EMBL/GenBank/DDBJ whole genome shotgun (WGS) entry which is preliminary data.</text>
</comment>
<evidence type="ECO:0000313" key="2">
    <source>
        <dbReference type="Proteomes" id="UP000608071"/>
    </source>
</evidence>
<accession>A0ABR8SW40</accession>